<gene>
    <name evidence="1" type="ORF">BpHYR1_052260</name>
</gene>
<protein>
    <submittedName>
        <fullName evidence="1">Uncharacterized protein</fullName>
    </submittedName>
</protein>
<evidence type="ECO:0000313" key="2">
    <source>
        <dbReference type="Proteomes" id="UP000276133"/>
    </source>
</evidence>
<name>A0A3M7TC00_BRAPC</name>
<dbReference type="AlphaFoldDB" id="A0A3M7TC00"/>
<sequence>MFNQSRLSKRRQIRNASLKTNSRLKEDSSCLINQNALESISINEYRKYSILISIINFINERIDLKALKSFIFFISTSPMEKKEII</sequence>
<reference evidence="1 2" key="1">
    <citation type="journal article" date="2018" name="Sci. Rep.">
        <title>Genomic signatures of local adaptation to the degree of environmental predictability in rotifers.</title>
        <authorList>
            <person name="Franch-Gras L."/>
            <person name="Hahn C."/>
            <person name="Garcia-Roger E.M."/>
            <person name="Carmona M.J."/>
            <person name="Serra M."/>
            <person name="Gomez A."/>
        </authorList>
    </citation>
    <scope>NUCLEOTIDE SEQUENCE [LARGE SCALE GENOMIC DNA]</scope>
    <source>
        <strain evidence="1">HYR1</strain>
    </source>
</reference>
<organism evidence="1 2">
    <name type="scientific">Brachionus plicatilis</name>
    <name type="common">Marine rotifer</name>
    <name type="synonym">Brachionus muelleri</name>
    <dbReference type="NCBI Taxonomy" id="10195"/>
    <lineage>
        <taxon>Eukaryota</taxon>
        <taxon>Metazoa</taxon>
        <taxon>Spiralia</taxon>
        <taxon>Gnathifera</taxon>
        <taxon>Rotifera</taxon>
        <taxon>Eurotatoria</taxon>
        <taxon>Monogononta</taxon>
        <taxon>Pseudotrocha</taxon>
        <taxon>Ploima</taxon>
        <taxon>Brachionidae</taxon>
        <taxon>Brachionus</taxon>
    </lineage>
</organism>
<dbReference type="Proteomes" id="UP000276133">
    <property type="component" value="Unassembled WGS sequence"/>
</dbReference>
<accession>A0A3M7TC00</accession>
<evidence type="ECO:0000313" key="1">
    <source>
        <dbReference type="EMBL" id="RNA44971.1"/>
    </source>
</evidence>
<comment type="caution">
    <text evidence="1">The sequence shown here is derived from an EMBL/GenBank/DDBJ whole genome shotgun (WGS) entry which is preliminary data.</text>
</comment>
<keyword evidence="2" id="KW-1185">Reference proteome</keyword>
<dbReference type="EMBL" id="REGN01000043">
    <property type="protein sequence ID" value="RNA44971.1"/>
    <property type="molecule type" value="Genomic_DNA"/>
</dbReference>
<proteinExistence type="predicted"/>